<dbReference type="Proteomes" id="UP000053060">
    <property type="component" value="Unassembled WGS sequence"/>
</dbReference>
<evidence type="ECO:0000256" key="1">
    <source>
        <dbReference type="ARBA" id="ARBA00022679"/>
    </source>
</evidence>
<dbReference type="PANTHER" id="PTHR48207:SF3">
    <property type="entry name" value="SUCCINATE--HYDROXYMETHYLGLUTARATE COA-TRANSFERASE"/>
    <property type="match status" value="1"/>
</dbReference>
<dbReference type="Pfam" id="PF02515">
    <property type="entry name" value="CoA_transf_3"/>
    <property type="match status" value="1"/>
</dbReference>
<dbReference type="RefSeq" id="WP_060655092.1">
    <property type="nucleotide sequence ID" value="NZ_AZXY01000024.1"/>
</dbReference>
<evidence type="ECO:0000313" key="3">
    <source>
        <dbReference type="EMBL" id="KSZ56057.1"/>
    </source>
</evidence>
<organism evidence="3 4">
    <name type="scientific">Rhodococcus pyridinivorans KG-16</name>
    <dbReference type="NCBI Taxonomy" id="1441730"/>
    <lineage>
        <taxon>Bacteria</taxon>
        <taxon>Bacillati</taxon>
        <taxon>Actinomycetota</taxon>
        <taxon>Actinomycetes</taxon>
        <taxon>Mycobacteriales</taxon>
        <taxon>Nocardiaceae</taxon>
        <taxon>Rhodococcus</taxon>
    </lineage>
</organism>
<dbReference type="Gene3D" id="3.40.50.10540">
    <property type="entry name" value="Crotonobetainyl-coa:carnitine coa-transferase, domain 1"/>
    <property type="match status" value="1"/>
</dbReference>
<reference evidence="3 4" key="2">
    <citation type="journal article" date="2016" name="Genome Announc.">
        <title>Draft Genome Sequence of a Versatile Hydrocarbon-Degrading Bacterium, Rhodococcus pyridinivorans Strain KG-16, Collected from Oil Fields in India.</title>
        <authorList>
            <person name="Aggarwal R.K."/>
            <person name="Dawar C."/>
            <person name="Phanindranath R."/>
            <person name="Mutnuri L."/>
            <person name="Dayal A.M."/>
        </authorList>
    </citation>
    <scope>NUCLEOTIDE SEQUENCE [LARGE SCALE GENOMIC DNA]</scope>
    <source>
        <strain evidence="3 4">KG-16</strain>
    </source>
</reference>
<feature type="region of interest" description="Disordered" evidence="2">
    <location>
        <begin position="1"/>
        <end position="21"/>
    </location>
</feature>
<dbReference type="PANTHER" id="PTHR48207">
    <property type="entry name" value="SUCCINATE--HYDROXYMETHYLGLUTARATE COA-TRANSFERASE"/>
    <property type="match status" value="1"/>
</dbReference>
<dbReference type="InterPro" id="IPR003673">
    <property type="entry name" value="CoA-Trfase_fam_III"/>
</dbReference>
<protein>
    <submittedName>
        <fullName evidence="3">Carnitine dehydratase</fullName>
    </submittedName>
</protein>
<dbReference type="EMBL" id="AZXY01000024">
    <property type="protein sequence ID" value="KSZ56057.1"/>
    <property type="molecule type" value="Genomic_DNA"/>
</dbReference>
<gene>
    <name evidence="3" type="ORF">Z045_25285</name>
</gene>
<comment type="caution">
    <text evidence="3">The sequence shown here is derived from an EMBL/GenBank/DDBJ whole genome shotgun (WGS) entry which is preliminary data.</text>
</comment>
<accession>A0A0V9UDJ0</accession>
<dbReference type="InterPro" id="IPR023606">
    <property type="entry name" value="CoA-Trfase_III_dom_1_sf"/>
</dbReference>
<sequence>MPESSSAILPAETRESASETLRPRTGALTDIRVVDLSRVLAGPLCAQVLADHGADVIKVEPPTGDDTRSWGPPFVKDDHSAYFDGLNRNKRNISVDLRTEAGQQLLRTMLAEADVVIENFKAGTLAKWGLDDDVLAAEFPRLVHCRITGYGVDGPLGGAPGYDAILQALSGLMSINGEPHGDAMRIGIPLVDIITGLNAVNGILMALHVRQKTGRGQLVDLALLDNAVSILHPHAGKWFATGVAPERTGVAHPTICPYETFTCADGPFFIGAGNDRQFRALVVALDASDLADDPRFVTNSDRMANAAQLRDILGSLVKTWQREALAALLRRAGVPSGSVNNVGEALSLPQVRHREMVVECDGYRGLGVPVKLAGSPGAVRFGPRDRGADTDTVLTELGLLEDDIEQLRAAGALPE</sequence>
<dbReference type="GO" id="GO:0008410">
    <property type="term" value="F:CoA-transferase activity"/>
    <property type="evidence" value="ECO:0007669"/>
    <property type="project" value="TreeGrafter"/>
</dbReference>
<dbReference type="Gene3D" id="3.30.1540.10">
    <property type="entry name" value="formyl-coa transferase, domain 3"/>
    <property type="match status" value="1"/>
</dbReference>
<dbReference type="PATRIC" id="fig|1441730.3.peg.5325"/>
<dbReference type="AlphaFoldDB" id="A0A0V9UDJ0"/>
<name>A0A0V9UDJ0_9NOCA</name>
<evidence type="ECO:0000256" key="2">
    <source>
        <dbReference type="SAM" id="MobiDB-lite"/>
    </source>
</evidence>
<dbReference type="InterPro" id="IPR044855">
    <property type="entry name" value="CoA-Trfase_III_dom3_sf"/>
</dbReference>
<proteinExistence type="predicted"/>
<reference evidence="4" key="1">
    <citation type="submission" date="2015-01" db="EMBL/GenBank/DDBJ databases">
        <title>Draft genome sequence of Rhodococcus pyridinivorans strain KG-16, a hydrocarbon-degrading bacterium.</title>
        <authorList>
            <person name="Aggarwal R.K."/>
            <person name="Dawar C."/>
        </authorList>
    </citation>
    <scope>NUCLEOTIDE SEQUENCE [LARGE SCALE GENOMIC DNA]</scope>
    <source>
        <strain evidence="4">KG-16</strain>
    </source>
</reference>
<keyword evidence="1" id="KW-0808">Transferase</keyword>
<dbReference type="SUPFAM" id="SSF89796">
    <property type="entry name" value="CoA-transferase family III (CaiB/BaiF)"/>
    <property type="match status" value="1"/>
</dbReference>
<evidence type="ECO:0000313" key="4">
    <source>
        <dbReference type="Proteomes" id="UP000053060"/>
    </source>
</evidence>
<dbReference type="InterPro" id="IPR050483">
    <property type="entry name" value="CoA-transferase_III_domain"/>
</dbReference>